<dbReference type="RefSeq" id="XP_040761832.1">
    <property type="nucleotide sequence ID" value="XM_040913894.1"/>
</dbReference>
<dbReference type="EMBL" id="KV427639">
    <property type="protein sequence ID" value="KZT04092.1"/>
    <property type="molecule type" value="Genomic_DNA"/>
</dbReference>
<accession>A0A165D3L3</accession>
<protein>
    <submittedName>
        <fullName evidence="1">Uncharacterized protein</fullName>
    </submittedName>
</protein>
<sequence length="108" mass="12125">VTKFQAHPPDGRTFSHQHEFPRLPISPHMKQAADELLVSDGPRWQEHLKEYAEDKARCMPMSLLALYINDPTPDRSSQLPSTTSLIFPPLASFMISVPACWSLIPSAV</sequence>
<dbReference type="GeneID" id="63830922"/>
<dbReference type="Proteomes" id="UP000076871">
    <property type="component" value="Unassembled WGS sequence"/>
</dbReference>
<dbReference type="OrthoDB" id="240216at2759"/>
<feature type="non-terminal residue" evidence="1">
    <location>
        <position position="1"/>
    </location>
</feature>
<proteinExistence type="predicted"/>
<reference evidence="1 2" key="1">
    <citation type="journal article" date="2016" name="Mol. Biol. Evol.">
        <title>Comparative Genomics of Early-Diverging Mushroom-Forming Fungi Provides Insights into the Origins of Lignocellulose Decay Capabilities.</title>
        <authorList>
            <person name="Nagy L.G."/>
            <person name="Riley R."/>
            <person name="Tritt A."/>
            <person name="Adam C."/>
            <person name="Daum C."/>
            <person name="Floudas D."/>
            <person name="Sun H."/>
            <person name="Yadav J.S."/>
            <person name="Pangilinan J."/>
            <person name="Larsson K.H."/>
            <person name="Matsuura K."/>
            <person name="Barry K."/>
            <person name="Labutti K."/>
            <person name="Kuo R."/>
            <person name="Ohm R.A."/>
            <person name="Bhattacharya S.S."/>
            <person name="Shirouzu T."/>
            <person name="Yoshinaga Y."/>
            <person name="Martin F.M."/>
            <person name="Grigoriev I.V."/>
            <person name="Hibbett D.S."/>
        </authorList>
    </citation>
    <scope>NUCLEOTIDE SEQUENCE [LARGE SCALE GENOMIC DNA]</scope>
    <source>
        <strain evidence="1 2">93-53</strain>
    </source>
</reference>
<evidence type="ECO:0000313" key="1">
    <source>
        <dbReference type="EMBL" id="KZT04092.1"/>
    </source>
</evidence>
<feature type="non-terminal residue" evidence="1">
    <location>
        <position position="108"/>
    </location>
</feature>
<evidence type="ECO:0000313" key="2">
    <source>
        <dbReference type="Proteomes" id="UP000076871"/>
    </source>
</evidence>
<dbReference type="InParanoid" id="A0A165D3L3"/>
<organism evidence="1 2">
    <name type="scientific">Laetiporus sulphureus 93-53</name>
    <dbReference type="NCBI Taxonomy" id="1314785"/>
    <lineage>
        <taxon>Eukaryota</taxon>
        <taxon>Fungi</taxon>
        <taxon>Dikarya</taxon>
        <taxon>Basidiomycota</taxon>
        <taxon>Agaricomycotina</taxon>
        <taxon>Agaricomycetes</taxon>
        <taxon>Polyporales</taxon>
        <taxon>Laetiporus</taxon>
    </lineage>
</organism>
<gene>
    <name evidence="1" type="ORF">LAESUDRAFT_786443</name>
</gene>
<dbReference type="AlphaFoldDB" id="A0A165D3L3"/>
<name>A0A165D3L3_9APHY</name>
<keyword evidence="2" id="KW-1185">Reference proteome</keyword>